<dbReference type="PANTHER" id="PTHR11232:SF2">
    <property type="entry name" value="FI05246P"/>
    <property type="match status" value="1"/>
</dbReference>
<dbReference type="SMART" id="SM00462">
    <property type="entry name" value="PTB"/>
    <property type="match status" value="1"/>
</dbReference>
<dbReference type="InterPro" id="IPR006020">
    <property type="entry name" value="PTB/PI_dom"/>
</dbReference>
<accession>A0ABP1QLD6</accession>
<feature type="compositionally biased region" description="Basic and acidic residues" evidence="1">
    <location>
        <begin position="416"/>
        <end position="426"/>
    </location>
</feature>
<dbReference type="EMBL" id="CAXLJM020000038">
    <property type="protein sequence ID" value="CAL8107198.1"/>
    <property type="molecule type" value="Genomic_DNA"/>
</dbReference>
<gene>
    <name evidence="3" type="ORF">ODALV1_LOCUS12600</name>
</gene>
<dbReference type="InterPro" id="IPR011993">
    <property type="entry name" value="PH-like_dom_sf"/>
</dbReference>
<feature type="compositionally biased region" description="Low complexity" evidence="1">
    <location>
        <begin position="393"/>
        <end position="410"/>
    </location>
</feature>
<organism evidence="3 4">
    <name type="scientific">Orchesella dallaii</name>
    <dbReference type="NCBI Taxonomy" id="48710"/>
    <lineage>
        <taxon>Eukaryota</taxon>
        <taxon>Metazoa</taxon>
        <taxon>Ecdysozoa</taxon>
        <taxon>Arthropoda</taxon>
        <taxon>Hexapoda</taxon>
        <taxon>Collembola</taxon>
        <taxon>Entomobryomorpha</taxon>
        <taxon>Entomobryoidea</taxon>
        <taxon>Orchesellidae</taxon>
        <taxon>Orchesellinae</taxon>
        <taxon>Orchesella</taxon>
    </lineage>
</organism>
<name>A0ABP1QLD6_9HEXA</name>
<feature type="region of interest" description="Disordered" evidence="1">
    <location>
        <begin position="390"/>
        <end position="511"/>
    </location>
</feature>
<evidence type="ECO:0000256" key="1">
    <source>
        <dbReference type="SAM" id="MobiDB-lite"/>
    </source>
</evidence>
<evidence type="ECO:0000313" key="3">
    <source>
        <dbReference type="EMBL" id="CAL8107198.1"/>
    </source>
</evidence>
<reference evidence="3 4" key="1">
    <citation type="submission" date="2024-08" db="EMBL/GenBank/DDBJ databases">
        <authorList>
            <person name="Cucini C."/>
            <person name="Frati F."/>
        </authorList>
    </citation>
    <scope>NUCLEOTIDE SEQUENCE [LARGE SCALE GENOMIC DNA]</scope>
</reference>
<feature type="region of interest" description="Disordered" evidence="1">
    <location>
        <begin position="1"/>
        <end position="32"/>
    </location>
</feature>
<evidence type="ECO:0000259" key="2">
    <source>
        <dbReference type="SMART" id="SM00462"/>
    </source>
</evidence>
<dbReference type="Proteomes" id="UP001642540">
    <property type="component" value="Unassembled WGS sequence"/>
</dbReference>
<sequence>MSEGWADANNVEGNNITKTSATTPNNNNTNCTKTSCATAIQSSYEIRSGSNLMMLVQHKWRKMWKRDSADITPLDPTHKVVYLGNVVTTWAKGEGCLERPASALWRNHCQGRGSIKMALTVSPSGLKAQTREHGLTEYWANRLTWCGVPSDYPKLFCWIYRHEGRKLKQELRCHAVLCSKEERAVFLTHTLRNRLAEALFDFRKEKILRQNARLSIVQNLYNTSATKRKLVLLNSNSHNYKPPLERSKSAPKLSCIEEYEEDENEENESSCPGVKPSSPYTNGNILRERLSTPIEEAEEEEESGEDELISRVPGSPSSVRRSCPEPVVQAQLATRNVRPHTVPMDAKLNLPFLTGYDKVMHMLDMPCESRSGEPHLLDEEDEEYSYPYVATNSDPVASSPSSDASESVVDTGSEDEFGKRSQREDSGQEEDRESDENEINDNVSDESGYSEEAVLATHRKDSQGVISSRTKQRASDDGCTKSKKHSPQTKNAVGSDEPKMISSSTPTSPPLVIYDNLCFEI</sequence>
<dbReference type="InterPro" id="IPR051133">
    <property type="entry name" value="Adapter_Engulfment-Domain"/>
</dbReference>
<evidence type="ECO:0000313" key="4">
    <source>
        <dbReference type="Proteomes" id="UP001642540"/>
    </source>
</evidence>
<protein>
    <recommendedName>
        <fullName evidence="2">PID domain-containing protein</fullName>
    </recommendedName>
</protein>
<dbReference type="Pfam" id="PF14719">
    <property type="entry name" value="PID_2"/>
    <property type="match status" value="1"/>
</dbReference>
<comment type="caution">
    <text evidence="3">The sequence shown here is derived from an EMBL/GenBank/DDBJ whole genome shotgun (WGS) entry which is preliminary data.</text>
</comment>
<dbReference type="InterPro" id="IPR033930">
    <property type="entry name" value="FAM43A/B_PTB"/>
</dbReference>
<feature type="compositionally biased region" description="Low complexity" evidence="1">
    <location>
        <begin position="310"/>
        <end position="321"/>
    </location>
</feature>
<dbReference type="CDD" id="cd01214">
    <property type="entry name" value="PTB_FAM43A"/>
    <property type="match status" value="1"/>
</dbReference>
<feature type="compositionally biased region" description="Low complexity" evidence="1">
    <location>
        <begin position="17"/>
        <end position="32"/>
    </location>
</feature>
<feature type="compositionally biased region" description="Acidic residues" evidence="1">
    <location>
        <begin position="295"/>
        <end position="307"/>
    </location>
</feature>
<feature type="domain" description="PID" evidence="2">
    <location>
        <begin position="73"/>
        <end position="208"/>
    </location>
</feature>
<dbReference type="Gene3D" id="2.30.29.30">
    <property type="entry name" value="Pleckstrin-homology domain (PH domain)/Phosphotyrosine-binding domain (PTB)"/>
    <property type="match status" value="1"/>
</dbReference>
<dbReference type="SUPFAM" id="SSF50729">
    <property type="entry name" value="PH domain-like"/>
    <property type="match status" value="1"/>
</dbReference>
<feature type="compositionally biased region" description="Acidic residues" evidence="1">
    <location>
        <begin position="427"/>
        <end position="439"/>
    </location>
</feature>
<dbReference type="PANTHER" id="PTHR11232">
    <property type="entry name" value="PHOSPHOTYROSINE INTERACTION DOMAIN-CONTAINING FAMILY MEMBER"/>
    <property type="match status" value="1"/>
</dbReference>
<proteinExistence type="predicted"/>
<feature type="region of interest" description="Disordered" evidence="1">
    <location>
        <begin position="258"/>
        <end position="325"/>
    </location>
</feature>
<feature type="compositionally biased region" description="Acidic residues" evidence="1">
    <location>
        <begin position="258"/>
        <end position="268"/>
    </location>
</feature>
<keyword evidence="4" id="KW-1185">Reference proteome</keyword>